<feature type="domain" description="Fatty acid desaturase" evidence="2">
    <location>
        <begin position="47"/>
        <end position="253"/>
    </location>
</feature>
<evidence type="ECO:0000256" key="1">
    <source>
        <dbReference type="SAM" id="Phobius"/>
    </source>
</evidence>
<gene>
    <name evidence="3" type="ORF">SAMN05444484_104431</name>
</gene>
<feature type="transmembrane region" description="Helical" evidence="1">
    <location>
        <begin position="77"/>
        <end position="97"/>
    </location>
</feature>
<feature type="transmembrane region" description="Helical" evidence="1">
    <location>
        <begin position="31"/>
        <end position="57"/>
    </location>
</feature>
<name>A0A1M7H1R8_9FLAO</name>
<dbReference type="Proteomes" id="UP000184028">
    <property type="component" value="Unassembled WGS sequence"/>
</dbReference>
<evidence type="ECO:0000313" key="4">
    <source>
        <dbReference type="Proteomes" id="UP000184028"/>
    </source>
</evidence>
<dbReference type="AlphaFoldDB" id="A0A1M7H1R8"/>
<feature type="transmembrane region" description="Helical" evidence="1">
    <location>
        <begin position="121"/>
        <end position="137"/>
    </location>
</feature>
<dbReference type="EMBL" id="FRBT01000004">
    <property type="protein sequence ID" value="SHM22535.1"/>
    <property type="molecule type" value="Genomic_DNA"/>
</dbReference>
<dbReference type="RefSeq" id="WP_068843742.1">
    <property type="nucleotide sequence ID" value="NZ_FRBT01000004.1"/>
</dbReference>
<organism evidence="3 4">
    <name type="scientific">Flavobacterium chilense</name>
    <dbReference type="NCBI Taxonomy" id="946677"/>
    <lineage>
        <taxon>Bacteria</taxon>
        <taxon>Pseudomonadati</taxon>
        <taxon>Bacteroidota</taxon>
        <taxon>Flavobacteriia</taxon>
        <taxon>Flavobacteriales</taxon>
        <taxon>Flavobacteriaceae</taxon>
        <taxon>Flavobacterium</taxon>
    </lineage>
</organism>
<evidence type="ECO:0000259" key="2">
    <source>
        <dbReference type="Pfam" id="PF00487"/>
    </source>
</evidence>
<keyword evidence="1" id="KW-1133">Transmembrane helix</keyword>
<keyword evidence="1" id="KW-0472">Membrane</keyword>
<keyword evidence="4" id="KW-1185">Reference proteome</keyword>
<proteinExistence type="predicted"/>
<reference evidence="4" key="1">
    <citation type="submission" date="2016-11" db="EMBL/GenBank/DDBJ databases">
        <authorList>
            <person name="Varghese N."/>
            <person name="Submissions S."/>
        </authorList>
    </citation>
    <scope>NUCLEOTIDE SEQUENCE [LARGE SCALE GENOMIC DNA]</scope>
    <source>
        <strain evidence="4">DSM 24724</strain>
    </source>
</reference>
<dbReference type="GO" id="GO:0006629">
    <property type="term" value="P:lipid metabolic process"/>
    <property type="evidence" value="ECO:0007669"/>
    <property type="project" value="InterPro"/>
</dbReference>
<sequence>MTHQEILKKVEWKDLKNLTFKEMLIENNLTIPWFLISMTLAYFGYYLFALPFSAFFFLAGLRQVHNGFHNSLGTNKFLTWFTLYTNSILLMVSIHAVKFNHIRHHKYCLSEEDYEGKSARMTWYGAILYGPIHMFLIHKVTLQKGNRNYVKNVILELVSIAIVTFLIFYFQIHFLIYHIIIMVFAEFLMAFFAVWTVHHDTEESPEFARTQRGNWKNKMTFSMFYHLEHHLFPAVPTIKLPELARRIDEALPNIEKKNIF</sequence>
<feature type="transmembrane region" description="Helical" evidence="1">
    <location>
        <begin position="176"/>
        <end position="197"/>
    </location>
</feature>
<dbReference type="OrthoDB" id="9792534at2"/>
<dbReference type="Pfam" id="PF00487">
    <property type="entry name" value="FA_desaturase"/>
    <property type="match status" value="1"/>
</dbReference>
<dbReference type="STRING" id="946677.SAMN05444484_104431"/>
<dbReference type="InterPro" id="IPR005804">
    <property type="entry name" value="FA_desaturase_dom"/>
</dbReference>
<protein>
    <submittedName>
        <fullName evidence="3">Fatty acid desaturase</fullName>
    </submittedName>
</protein>
<accession>A0A1M7H1R8</accession>
<keyword evidence="1" id="KW-0812">Transmembrane</keyword>
<evidence type="ECO:0000313" key="3">
    <source>
        <dbReference type="EMBL" id="SHM22535.1"/>
    </source>
</evidence>
<feature type="transmembrane region" description="Helical" evidence="1">
    <location>
        <begin position="149"/>
        <end position="170"/>
    </location>
</feature>